<dbReference type="InterPro" id="IPR006675">
    <property type="entry name" value="HDIG_dom"/>
</dbReference>
<keyword evidence="4" id="KW-0378">Hydrolase</keyword>
<evidence type="ECO:0000259" key="7">
    <source>
        <dbReference type="PROSITE" id="PS51831"/>
    </source>
</evidence>
<proteinExistence type="predicted"/>
<dbReference type="NCBIfam" id="TIGR00488">
    <property type="entry name" value="bis(5'-nucleosyl)-tetraphosphatase (symmetrical) YqeK"/>
    <property type="match status" value="1"/>
</dbReference>
<dbReference type="Proteomes" id="UP000255036">
    <property type="component" value="Unassembled WGS sequence"/>
</dbReference>
<dbReference type="PANTHER" id="PTHR35795">
    <property type="entry name" value="SLR1885 PROTEIN"/>
    <property type="match status" value="1"/>
</dbReference>
<dbReference type="AlphaFoldDB" id="A0A371ATZ5"/>
<evidence type="ECO:0000313" key="8">
    <source>
        <dbReference type="EMBL" id="RDU23041.1"/>
    </source>
</evidence>
<name>A0A371ATZ5_9FIRM</name>
<keyword evidence="3" id="KW-0547">Nucleotide-binding</keyword>
<evidence type="ECO:0000256" key="4">
    <source>
        <dbReference type="ARBA" id="ARBA00022801"/>
    </source>
</evidence>
<dbReference type="SUPFAM" id="SSF109604">
    <property type="entry name" value="HD-domain/PDEase-like"/>
    <property type="match status" value="1"/>
</dbReference>
<feature type="domain" description="HD" evidence="7">
    <location>
        <begin position="21"/>
        <end position="136"/>
    </location>
</feature>
<evidence type="ECO:0000256" key="3">
    <source>
        <dbReference type="ARBA" id="ARBA00022741"/>
    </source>
</evidence>
<comment type="catalytic activity">
    <reaction evidence="6">
        <text>P(1),P(4)-bis(5'-adenosyl) tetraphosphate + H2O = 2 ADP + 2 H(+)</text>
        <dbReference type="Rhea" id="RHEA:24252"/>
        <dbReference type="ChEBI" id="CHEBI:15377"/>
        <dbReference type="ChEBI" id="CHEBI:15378"/>
        <dbReference type="ChEBI" id="CHEBI:58141"/>
        <dbReference type="ChEBI" id="CHEBI:456216"/>
        <dbReference type="EC" id="3.6.1.41"/>
    </reaction>
</comment>
<dbReference type="InterPro" id="IPR006674">
    <property type="entry name" value="HD_domain"/>
</dbReference>
<sequence length="208" mass="24256">MNFNDLYQIENQLEKDLDTERYKHTLGVSYTAASLAMRYDFDIYKAQLAGLLHDCAKCISDSEKILICDREKIVISDFERENPFLIHAKLGAYLASTKYDVKDDEILEAITYHTTGRPNMSILEKIIYIADYIEPQRNKSPNLKKIRKMAFIDIDECLCMILEDCLKFLKGNGKHNIDPMTQKSYNYYLKKLKERTNESINRNGKNCL</sequence>
<dbReference type="InterPro" id="IPR003607">
    <property type="entry name" value="HD/PDEase_dom"/>
</dbReference>
<dbReference type="Gene3D" id="1.10.3210.10">
    <property type="entry name" value="Hypothetical protein af1432"/>
    <property type="match status" value="1"/>
</dbReference>
<dbReference type="Pfam" id="PF01966">
    <property type="entry name" value="HD"/>
    <property type="match status" value="1"/>
</dbReference>
<dbReference type="EMBL" id="QRCT01000034">
    <property type="protein sequence ID" value="RDU23041.1"/>
    <property type="molecule type" value="Genomic_DNA"/>
</dbReference>
<dbReference type="OrthoDB" id="5295945at2"/>
<evidence type="ECO:0000313" key="9">
    <source>
        <dbReference type="Proteomes" id="UP000255036"/>
    </source>
</evidence>
<gene>
    <name evidence="8" type="ORF">DWV06_11805</name>
</gene>
<keyword evidence="9" id="KW-1185">Reference proteome</keyword>
<dbReference type="GO" id="GO:0000166">
    <property type="term" value="F:nucleotide binding"/>
    <property type="evidence" value="ECO:0007669"/>
    <property type="project" value="UniProtKB-KW"/>
</dbReference>
<dbReference type="GO" id="GO:0046872">
    <property type="term" value="F:metal ion binding"/>
    <property type="evidence" value="ECO:0007669"/>
    <property type="project" value="UniProtKB-KW"/>
</dbReference>
<keyword evidence="5" id="KW-0408">Iron</keyword>
<dbReference type="RefSeq" id="WP_115482383.1">
    <property type="nucleotide sequence ID" value="NZ_QRCT01000034.1"/>
</dbReference>
<protein>
    <recommendedName>
        <fullName evidence="1">bis(5'-nucleosyl)-tetraphosphatase (symmetrical)</fullName>
        <ecNumber evidence="1">3.6.1.41</ecNumber>
    </recommendedName>
</protein>
<dbReference type="InterPro" id="IPR051094">
    <property type="entry name" value="Diverse_Catalytic_Enzymes"/>
</dbReference>
<dbReference type="NCBIfam" id="TIGR00277">
    <property type="entry name" value="HDIG"/>
    <property type="match status" value="1"/>
</dbReference>
<dbReference type="PROSITE" id="PS51831">
    <property type="entry name" value="HD"/>
    <property type="match status" value="1"/>
</dbReference>
<evidence type="ECO:0000256" key="2">
    <source>
        <dbReference type="ARBA" id="ARBA00022723"/>
    </source>
</evidence>
<comment type="caution">
    <text evidence="8">The sequence shown here is derived from an EMBL/GenBank/DDBJ whole genome shotgun (WGS) entry which is preliminary data.</text>
</comment>
<keyword evidence="2" id="KW-0479">Metal-binding</keyword>
<evidence type="ECO:0000256" key="5">
    <source>
        <dbReference type="ARBA" id="ARBA00023004"/>
    </source>
</evidence>
<dbReference type="PANTHER" id="PTHR35795:SF1">
    <property type="entry name" value="BIS(5'-NUCLEOSYL)-TETRAPHOSPHATASE, SYMMETRICAL"/>
    <property type="match status" value="1"/>
</dbReference>
<reference evidence="8 9" key="1">
    <citation type="submission" date="2018-07" db="EMBL/GenBank/DDBJ databases">
        <title>Anaerosacharophilus polymeroproducens gen. nov. sp. nov., an anaerobic bacterium isolated from salt field.</title>
        <authorList>
            <person name="Kim W."/>
            <person name="Yang S.-H."/>
            <person name="Oh J."/>
            <person name="Lee J.-H."/>
            <person name="Kwon K.K."/>
        </authorList>
    </citation>
    <scope>NUCLEOTIDE SEQUENCE [LARGE SCALE GENOMIC DNA]</scope>
    <source>
        <strain evidence="8 9">MCWD5</strain>
    </source>
</reference>
<evidence type="ECO:0000256" key="6">
    <source>
        <dbReference type="ARBA" id="ARBA00049417"/>
    </source>
</evidence>
<evidence type="ECO:0000256" key="1">
    <source>
        <dbReference type="ARBA" id="ARBA00012506"/>
    </source>
</evidence>
<organism evidence="8 9">
    <name type="scientific">Anaerosacchariphilus polymeriproducens</name>
    <dbReference type="NCBI Taxonomy" id="1812858"/>
    <lineage>
        <taxon>Bacteria</taxon>
        <taxon>Bacillati</taxon>
        <taxon>Bacillota</taxon>
        <taxon>Clostridia</taxon>
        <taxon>Lachnospirales</taxon>
        <taxon>Lachnospiraceae</taxon>
        <taxon>Anaerosacchariphilus</taxon>
    </lineage>
</organism>
<dbReference type="InterPro" id="IPR005249">
    <property type="entry name" value="YqeK"/>
</dbReference>
<dbReference type="CDD" id="cd00077">
    <property type="entry name" value="HDc"/>
    <property type="match status" value="1"/>
</dbReference>
<accession>A0A371ATZ5</accession>
<dbReference type="SMART" id="SM00471">
    <property type="entry name" value="HDc"/>
    <property type="match status" value="1"/>
</dbReference>
<dbReference type="EC" id="3.6.1.41" evidence="1"/>
<dbReference type="GO" id="GO:0008803">
    <property type="term" value="F:bis(5'-nucleosyl)-tetraphosphatase (symmetrical) activity"/>
    <property type="evidence" value="ECO:0007669"/>
    <property type="project" value="UniProtKB-EC"/>
</dbReference>